<dbReference type="EMBL" id="MPUH01000027">
    <property type="protein sequence ID" value="OMJ94423.1"/>
    <property type="molecule type" value="Genomic_DNA"/>
</dbReference>
<accession>A0A1R2CZL5</accession>
<feature type="compositionally biased region" description="Polar residues" evidence="1">
    <location>
        <begin position="52"/>
        <end position="63"/>
    </location>
</feature>
<organism evidence="2 3">
    <name type="scientific">Stentor coeruleus</name>
    <dbReference type="NCBI Taxonomy" id="5963"/>
    <lineage>
        <taxon>Eukaryota</taxon>
        <taxon>Sar</taxon>
        <taxon>Alveolata</taxon>
        <taxon>Ciliophora</taxon>
        <taxon>Postciliodesmatophora</taxon>
        <taxon>Heterotrichea</taxon>
        <taxon>Heterotrichida</taxon>
        <taxon>Stentoridae</taxon>
        <taxon>Stentor</taxon>
    </lineage>
</organism>
<gene>
    <name evidence="2" type="ORF">SteCoe_2477</name>
</gene>
<evidence type="ECO:0008006" key="4">
    <source>
        <dbReference type="Google" id="ProtNLM"/>
    </source>
</evidence>
<dbReference type="Proteomes" id="UP000187209">
    <property type="component" value="Unassembled WGS sequence"/>
</dbReference>
<reference evidence="2 3" key="1">
    <citation type="submission" date="2016-11" db="EMBL/GenBank/DDBJ databases">
        <title>The macronuclear genome of Stentor coeruleus: a giant cell with tiny introns.</title>
        <authorList>
            <person name="Slabodnick M."/>
            <person name="Ruby J.G."/>
            <person name="Reiff S.B."/>
            <person name="Swart E.C."/>
            <person name="Gosai S."/>
            <person name="Prabakaran S."/>
            <person name="Witkowska E."/>
            <person name="Larue G.E."/>
            <person name="Fisher S."/>
            <person name="Freeman R.M."/>
            <person name="Gunawardena J."/>
            <person name="Chu W."/>
            <person name="Stover N.A."/>
            <person name="Gregory B.D."/>
            <person name="Nowacki M."/>
            <person name="Derisi J."/>
            <person name="Roy S.W."/>
            <person name="Marshall W.F."/>
            <person name="Sood P."/>
        </authorList>
    </citation>
    <scope>NUCLEOTIDE SEQUENCE [LARGE SCALE GENOMIC DNA]</scope>
    <source>
        <strain evidence="2">WM001</strain>
    </source>
</reference>
<comment type="caution">
    <text evidence="2">The sequence shown here is derived from an EMBL/GenBank/DDBJ whole genome shotgun (WGS) entry which is preliminary data.</text>
</comment>
<feature type="region of interest" description="Disordered" evidence="1">
    <location>
        <begin position="298"/>
        <end position="318"/>
    </location>
</feature>
<dbReference type="AlphaFoldDB" id="A0A1R2CZL5"/>
<proteinExistence type="predicted"/>
<keyword evidence="3" id="KW-1185">Reference proteome</keyword>
<evidence type="ECO:0000313" key="2">
    <source>
        <dbReference type="EMBL" id="OMJ94423.1"/>
    </source>
</evidence>
<sequence length="343" mass="39615">MSNGPRNAQTLDKIKLNRSISKDRVIIRSTTSIIEKLDVHKNDFMKNLAESLSPTSGTKAKSPSHNHSVVNSHKIKAKHLKNKDKSVIYAPFKHLFPHKTYEGLNNFPSHTQVKTDYQNSIASINLENDSKVRFEACKHLFDEIKDNKNELAPVIKFVLKEFESYTHLQEQKIESQAESLLKLESEKKMLLWEMHKIVNQNRTFAENIEKLENIINKMVLKFNEIAHIDAKSLEKTDENWDLIAKENTLFKEELNVAHHQTHLYRAKAKKLQKILLELEKVGVFIPQLHAKEITQKFTQEDNQADDDNIDNENLVSGKQPSVVKPLEVPLLTLQNKNENPNLH</sequence>
<evidence type="ECO:0000256" key="1">
    <source>
        <dbReference type="SAM" id="MobiDB-lite"/>
    </source>
</evidence>
<feature type="region of interest" description="Disordered" evidence="1">
    <location>
        <begin position="52"/>
        <end position="76"/>
    </location>
</feature>
<protein>
    <recommendedName>
        <fullName evidence="4">Translin-associated factor X-interacting protein 1 N-terminal domain-containing protein</fullName>
    </recommendedName>
</protein>
<evidence type="ECO:0000313" key="3">
    <source>
        <dbReference type="Proteomes" id="UP000187209"/>
    </source>
</evidence>
<name>A0A1R2CZL5_9CILI</name>